<dbReference type="InterPro" id="IPR052415">
    <property type="entry name" value="Diphthine_MTase"/>
</dbReference>
<dbReference type="Pfam" id="PF00400">
    <property type="entry name" value="WD40"/>
    <property type="match status" value="2"/>
</dbReference>
<evidence type="ECO:0000256" key="4">
    <source>
        <dbReference type="ARBA" id="ARBA00022801"/>
    </source>
</evidence>
<proteinExistence type="inferred from homology"/>
<dbReference type="InterPro" id="IPR001680">
    <property type="entry name" value="WD40_rpt"/>
</dbReference>
<feature type="compositionally biased region" description="Basic and acidic residues" evidence="9">
    <location>
        <begin position="94"/>
        <end position="105"/>
    </location>
</feature>
<comment type="pathway">
    <text evidence="1">Protein modification; peptidyl-diphthamide biosynthesis.</text>
</comment>
<protein>
    <recommendedName>
        <fullName evidence="6">methylated diphthine methylhydrolase</fullName>
        <ecNumber evidence="6">3.1.1.97</ecNumber>
    </recommendedName>
</protein>
<feature type="repeat" description="WD" evidence="8">
    <location>
        <begin position="358"/>
        <end position="401"/>
    </location>
</feature>
<dbReference type="InterPro" id="IPR036322">
    <property type="entry name" value="WD40_repeat_dom_sf"/>
</dbReference>
<keyword evidence="2 8" id="KW-0853">WD repeat</keyword>
<dbReference type="Gene3D" id="2.130.10.10">
    <property type="entry name" value="YVTN repeat-like/Quinoprotein amine dehydrogenase"/>
    <property type="match status" value="1"/>
</dbReference>
<dbReference type="GO" id="GO:0005737">
    <property type="term" value="C:cytoplasm"/>
    <property type="evidence" value="ECO:0007669"/>
    <property type="project" value="TreeGrafter"/>
</dbReference>
<evidence type="ECO:0000256" key="5">
    <source>
        <dbReference type="ARBA" id="ARBA00038092"/>
    </source>
</evidence>
<comment type="similarity">
    <text evidence="5">Belongs to the DPH7 family.</text>
</comment>
<evidence type="ECO:0000313" key="10">
    <source>
        <dbReference type="EMBL" id="CEL65933.1"/>
    </source>
</evidence>
<dbReference type="InterPro" id="IPR015943">
    <property type="entry name" value="WD40/YVTN_repeat-like_dom_sf"/>
</dbReference>
<evidence type="ECO:0000256" key="8">
    <source>
        <dbReference type="PROSITE-ProRule" id="PRU00221"/>
    </source>
</evidence>
<dbReference type="GO" id="GO:0061685">
    <property type="term" value="F:diphthine methylesterase activity"/>
    <property type="evidence" value="ECO:0007669"/>
    <property type="project" value="UniProtKB-EC"/>
</dbReference>
<sequence length="578" mass="62849">MSQDYLGFSLPSNGDCLESWAEACGRGNATSPCCTRCMSLGADFKENGACGTNAQCLLPGLFATGMYALVEAEGTRKGGLAFFCAFRETNQEESESRENQKDDPTHQATSQASAGLPTQHQSRSRCSVPDALQSRSTDKDVVPSDECITVHQVGTADVGAGILDIRWLTKARTPLTTTTGEQADQAIRSRTWLPSFASDGASRRGSDEALPTTPQFSDSCSSVLAAIGSDRALHILQVFLHGSSAPTTNPNDAFLRNSSNERISPTLEEAVLQNPGDVLNQHSREPCQKSGLTLPECRCARLARIVLPEADASATLASGAVIGVGMDSLADDGRLLAACCSDGQVSVIKDLEHLDASWKAHDAETWCVSFDPHEQGKILATGADDCAIRLWDLRCRESTTIEINHSEDVTSALAMENRRSHTMGVTSVTFSPDDPNWLLTGSYDETVRIFDRRQLRYPLNSFRVSGGVWRLKWHTAEMLADRLLLVAACHGGSELWRIGDAQSDIERLGVFSGHQSMTYGISALSIRTLQRQSVRRWPVANCLPGRAVRPFVSSHARQQLSGSIFLSCSFYDRLLAIW</sequence>
<dbReference type="PROSITE" id="PS50082">
    <property type="entry name" value="WD_REPEATS_2"/>
    <property type="match status" value="2"/>
</dbReference>
<evidence type="ECO:0000256" key="1">
    <source>
        <dbReference type="ARBA" id="ARBA00005156"/>
    </source>
</evidence>
<accession>A0A0F7U806</accession>
<comment type="catalytic activity">
    <reaction evidence="7">
        <text>diphthine methyl ester-[translation elongation factor 2] + H2O = diphthine-[translation elongation factor 2] + methanol + H(+)</text>
        <dbReference type="Rhea" id="RHEA:42656"/>
        <dbReference type="Rhea" id="RHEA-COMP:10172"/>
        <dbReference type="Rhea" id="RHEA-COMP:10173"/>
        <dbReference type="ChEBI" id="CHEBI:15377"/>
        <dbReference type="ChEBI" id="CHEBI:15378"/>
        <dbReference type="ChEBI" id="CHEBI:17790"/>
        <dbReference type="ChEBI" id="CHEBI:79005"/>
        <dbReference type="ChEBI" id="CHEBI:82696"/>
        <dbReference type="EC" id="3.1.1.97"/>
    </reaction>
</comment>
<dbReference type="GO" id="GO:0017183">
    <property type="term" value="P:protein histidyl modification to diphthamide"/>
    <property type="evidence" value="ECO:0007669"/>
    <property type="project" value="TreeGrafter"/>
</dbReference>
<evidence type="ECO:0000256" key="3">
    <source>
        <dbReference type="ARBA" id="ARBA00022737"/>
    </source>
</evidence>
<dbReference type="EMBL" id="LN714480">
    <property type="protein sequence ID" value="CEL65933.1"/>
    <property type="molecule type" value="Genomic_DNA"/>
</dbReference>
<dbReference type="PROSITE" id="PS00678">
    <property type="entry name" value="WD_REPEATS_1"/>
    <property type="match status" value="1"/>
</dbReference>
<dbReference type="PROSITE" id="PS50294">
    <property type="entry name" value="WD_REPEATS_REGION"/>
    <property type="match status" value="2"/>
</dbReference>
<name>A0A0F7U806_NEOCL</name>
<dbReference type="SUPFAM" id="SSF50978">
    <property type="entry name" value="WD40 repeat-like"/>
    <property type="match status" value="1"/>
</dbReference>
<keyword evidence="4" id="KW-0378">Hydrolase</keyword>
<dbReference type="PANTHER" id="PTHR46042">
    <property type="entry name" value="DIPHTHINE METHYLTRANSFERASE"/>
    <property type="match status" value="1"/>
</dbReference>
<reference evidence="10" key="1">
    <citation type="journal article" date="2015" name="PLoS ONE">
        <title>Comprehensive Evaluation of Toxoplasma gondii VEG and Neospora caninum LIV Genomes with Tachyzoite Stage Transcriptome and Proteome Defines Novel Transcript Features.</title>
        <authorList>
            <person name="Ramaprasad A."/>
            <person name="Mourier T."/>
            <person name="Naeem R."/>
            <person name="Malas T.B."/>
            <person name="Moussa E."/>
            <person name="Panigrahi A."/>
            <person name="Vermont S.J."/>
            <person name="Otto T.D."/>
            <person name="Wastling J."/>
            <person name="Pain A."/>
        </authorList>
    </citation>
    <scope>NUCLEOTIDE SEQUENCE</scope>
    <source>
        <strain evidence="10">Liverpool</strain>
    </source>
</reference>
<feature type="compositionally biased region" description="Polar residues" evidence="9">
    <location>
        <begin position="106"/>
        <end position="125"/>
    </location>
</feature>
<keyword evidence="3" id="KW-0677">Repeat</keyword>
<evidence type="ECO:0000256" key="7">
    <source>
        <dbReference type="ARBA" id="ARBA00047551"/>
    </source>
</evidence>
<dbReference type="EC" id="3.1.1.97" evidence="6"/>
<dbReference type="InterPro" id="IPR019775">
    <property type="entry name" value="WD40_repeat_CS"/>
</dbReference>
<organism evidence="10">
    <name type="scientific">Neospora caninum (strain Liverpool)</name>
    <dbReference type="NCBI Taxonomy" id="572307"/>
    <lineage>
        <taxon>Eukaryota</taxon>
        <taxon>Sar</taxon>
        <taxon>Alveolata</taxon>
        <taxon>Apicomplexa</taxon>
        <taxon>Conoidasida</taxon>
        <taxon>Coccidia</taxon>
        <taxon>Eucoccidiorida</taxon>
        <taxon>Eimeriorina</taxon>
        <taxon>Sarcocystidae</taxon>
        <taxon>Neospora</taxon>
    </lineage>
</organism>
<dbReference type="PANTHER" id="PTHR46042:SF1">
    <property type="entry name" value="DIPHTHINE METHYLTRANSFERASE"/>
    <property type="match status" value="1"/>
</dbReference>
<dbReference type="AlphaFoldDB" id="A0A0F7U806"/>
<gene>
    <name evidence="10" type="ORF">BN1204_017640</name>
</gene>
<feature type="repeat" description="WD" evidence="8">
    <location>
        <begin position="418"/>
        <end position="451"/>
    </location>
</feature>
<feature type="region of interest" description="Disordered" evidence="9">
    <location>
        <begin position="91"/>
        <end position="139"/>
    </location>
</feature>
<evidence type="ECO:0000256" key="9">
    <source>
        <dbReference type="SAM" id="MobiDB-lite"/>
    </source>
</evidence>
<evidence type="ECO:0000256" key="2">
    <source>
        <dbReference type="ARBA" id="ARBA00022574"/>
    </source>
</evidence>
<evidence type="ECO:0000256" key="6">
    <source>
        <dbReference type="ARBA" id="ARBA00039131"/>
    </source>
</evidence>
<dbReference type="SMART" id="SM00320">
    <property type="entry name" value="WD40"/>
    <property type="match status" value="3"/>
</dbReference>